<dbReference type="OrthoDB" id="8858565at2"/>
<dbReference type="Pfam" id="PF09954">
    <property type="entry name" value="DUF2188"/>
    <property type="match status" value="1"/>
</dbReference>
<dbReference type="RefSeq" id="WP_125327058.1">
    <property type="nucleotide sequence ID" value="NZ_CP034328.1"/>
</dbReference>
<keyword evidence="3" id="KW-1185">Reference proteome</keyword>
<proteinExistence type="predicted"/>
<evidence type="ECO:0000313" key="3">
    <source>
        <dbReference type="Proteomes" id="UP000282002"/>
    </source>
</evidence>
<feature type="compositionally biased region" description="Basic and acidic residues" evidence="1">
    <location>
        <begin position="7"/>
        <end position="23"/>
    </location>
</feature>
<dbReference type="AlphaFoldDB" id="A0A3S8UB47"/>
<feature type="compositionally biased region" description="Basic and acidic residues" evidence="1">
    <location>
        <begin position="60"/>
        <end position="75"/>
    </location>
</feature>
<name>A0A3S8UB47_9RHOB</name>
<evidence type="ECO:0000256" key="1">
    <source>
        <dbReference type="SAM" id="MobiDB-lite"/>
    </source>
</evidence>
<dbReference type="InterPro" id="IPR018691">
    <property type="entry name" value="DUF2188"/>
</dbReference>
<dbReference type="KEGG" id="taw:EI545_19670"/>
<sequence length="75" mass="8704">MVTKDYWTQKRSDGKWETKREGASRATNVFDTQAESWDRTKDLARSHEGEAYLKGQNGLIRERNTYGHDPEKSKG</sequence>
<feature type="region of interest" description="Disordered" evidence="1">
    <location>
        <begin position="49"/>
        <end position="75"/>
    </location>
</feature>
<organism evidence="2 3">
    <name type="scientific">Tabrizicola piscis</name>
    <dbReference type="NCBI Taxonomy" id="2494374"/>
    <lineage>
        <taxon>Bacteria</taxon>
        <taxon>Pseudomonadati</taxon>
        <taxon>Pseudomonadota</taxon>
        <taxon>Alphaproteobacteria</taxon>
        <taxon>Rhodobacterales</taxon>
        <taxon>Paracoccaceae</taxon>
        <taxon>Tabrizicola</taxon>
    </lineage>
</organism>
<dbReference type="EMBL" id="CP034328">
    <property type="protein sequence ID" value="AZL60847.1"/>
    <property type="molecule type" value="Genomic_DNA"/>
</dbReference>
<reference evidence="2 3" key="1">
    <citation type="submission" date="2018-12" db="EMBL/GenBank/DDBJ databases">
        <title>Complete genome sequencing of Tabrizicola sp. K13M18.</title>
        <authorList>
            <person name="Bae J.-W."/>
        </authorList>
    </citation>
    <scope>NUCLEOTIDE SEQUENCE [LARGE SCALE GENOMIC DNA]</scope>
    <source>
        <strain evidence="2 3">K13M18</strain>
    </source>
</reference>
<protein>
    <submittedName>
        <fullName evidence="2">DUF2188 domain-containing protein</fullName>
    </submittedName>
</protein>
<feature type="region of interest" description="Disordered" evidence="1">
    <location>
        <begin position="1"/>
        <end position="24"/>
    </location>
</feature>
<gene>
    <name evidence="2" type="ORF">EI545_19670</name>
</gene>
<dbReference type="Proteomes" id="UP000282002">
    <property type="component" value="Chromosome"/>
</dbReference>
<accession>A0A3S8UB47</accession>
<evidence type="ECO:0000313" key="2">
    <source>
        <dbReference type="EMBL" id="AZL60847.1"/>
    </source>
</evidence>